<keyword evidence="3" id="KW-1185">Reference proteome</keyword>
<organism evidence="2 3">
    <name type="scientific">Flavobacterium chungnamense</name>
    <dbReference type="NCBI Taxonomy" id="706182"/>
    <lineage>
        <taxon>Bacteria</taxon>
        <taxon>Pseudomonadati</taxon>
        <taxon>Bacteroidota</taxon>
        <taxon>Flavobacteriia</taxon>
        <taxon>Flavobacteriales</taxon>
        <taxon>Flavobacteriaceae</taxon>
        <taxon>Flavobacterium</taxon>
    </lineage>
</organism>
<gene>
    <name evidence="2" type="ORF">GCM10022388_19460</name>
</gene>
<keyword evidence="1" id="KW-0812">Transmembrane</keyword>
<dbReference type="EMBL" id="BAABCS010000018">
    <property type="protein sequence ID" value="GAA4053203.1"/>
    <property type="molecule type" value="Genomic_DNA"/>
</dbReference>
<dbReference type="RefSeq" id="WP_345094042.1">
    <property type="nucleotide sequence ID" value="NZ_BAABCS010000018.1"/>
</dbReference>
<dbReference type="Proteomes" id="UP001500426">
    <property type="component" value="Unassembled WGS sequence"/>
</dbReference>
<accession>A0ABP7UUW2</accession>
<proteinExistence type="predicted"/>
<reference evidence="3" key="1">
    <citation type="journal article" date="2019" name="Int. J. Syst. Evol. Microbiol.">
        <title>The Global Catalogue of Microorganisms (GCM) 10K type strain sequencing project: providing services to taxonomists for standard genome sequencing and annotation.</title>
        <authorList>
            <consortium name="The Broad Institute Genomics Platform"/>
            <consortium name="The Broad Institute Genome Sequencing Center for Infectious Disease"/>
            <person name="Wu L."/>
            <person name="Ma J."/>
        </authorList>
    </citation>
    <scope>NUCLEOTIDE SEQUENCE [LARGE SCALE GENOMIC DNA]</scope>
    <source>
        <strain evidence="3">JCM 17068</strain>
    </source>
</reference>
<evidence type="ECO:0000313" key="2">
    <source>
        <dbReference type="EMBL" id="GAA4053203.1"/>
    </source>
</evidence>
<keyword evidence="1" id="KW-0472">Membrane</keyword>
<feature type="transmembrane region" description="Helical" evidence="1">
    <location>
        <begin position="6"/>
        <end position="25"/>
    </location>
</feature>
<feature type="transmembrane region" description="Helical" evidence="1">
    <location>
        <begin position="37"/>
        <end position="64"/>
    </location>
</feature>
<protein>
    <submittedName>
        <fullName evidence="2">Uncharacterized protein</fullName>
    </submittedName>
</protein>
<evidence type="ECO:0000313" key="3">
    <source>
        <dbReference type="Proteomes" id="UP001500426"/>
    </source>
</evidence>
<comment type="caution">
    <text evidence="2">The sequence shown here is derived from an EMBL/GenBank/DDBJ whole genome shotgun (WGS) entry which is preliminary data.</text>
</comment>
<evidence type="ECO:0000256" key="1">
    <source>
        <dbReference type="SAM" id="Phobius"/>
    </source>
</evidence>
<keyword evidence="1" id="KW-1133">Transmembrane helix</keyword>
<sequence length="75" mass="8538">MNNSLLFIVIVILNHACFTFLKQMNDDQENKDKLASFYLNLAIIPPFGLVIEVFLVSLGIILILHEALTEYLSNK</sequence>
<name>A0ABP7UUW2_9FLAO</name>